<dbReference type="GO" id="GO:0030198">
    <property type="term" value="P:extracellular matrix organization"/>
    <property type="evidence" value="ECO:0007669"/>
    <property type="project" value="TreeGrafter"/>
</dbReference>
<keyword evidence="12" id="KW-0732">Signal</keyword>
<evidence type="ECO:0000256" key="5">
    <source>
        <dbReference type="ARBA" id="ARBA00022833"/>
    </source>
</evidence>
<feature type="binding site" evidence="9">
    <location>
        <position position="279"/>
    </location>
    <ligand>
        <name>Ca(2+)</name>
        <dbReference type="ChEBI" id="CHEBI:29108"/>
        <label>5</label>
    </ligand>
</feature>
<feature type="modified residue" description="Phosphotyrosine; by PKDCC" evidence="10">
    <location>
        <position position="351"/>
    </location>
</feature>
<dbReference type="PROSITE" id="PS51642">
    <property type="entry name" value="HEMOPEXIN_2"/>
    <property type="match status" value="1"/>
</dbReference>
<dbReference type="InterPro" id="IPR006026">
    <property type="entry name" value="Peptidase_Metallo"/>
</dbReference>
<feature type="binding site" description="in inhibited form" evidence="9">
    <location>
        <position position="83"/>
    </location>
    <ligand>
        <name>Zn(2+)</name>
        <dbReference type="ChEBI" id="CHEBI:29105"/>
        <label>2</label>
        <note>catalytic</note>
    </ligand>
</feature>
<organism evidence="14 15">
    <name type="scientific">Holothuria leucospilota</name>
    <name type="common">Black long sea cucumber</name>
    <name type="synonym">Mertensiothuria leucospilota</name>
    <dbReference type="NCBI Taxonomy" id="206669"/>
    <lineage>
        <taxon>Eukaryota</taxon>
        <taxon>Metazoa</taxon>
        <taxon>Echinodermata</taxon>
        <taxon>Eleutherozoa</taxon>
        <taxon>Echinozoa</taxon>
        <taxon>Holothuroidea</taxon>
        <taxon>Aspidochirotacea</taxon>
        <taxon>Aspidochirotida</taxon>
        <taxon>Holothuriidae</taxon>
        <taxon>Holothuria</taxon>
    </lineage>
</organism>
<feature type="binding site" evidence="8">
    <location>
        <position position="230"/>
    </location>
    <ligand>
        <name>Zn(2+)</name>
        <dbReference type="ChEBI" id="CHEBI:29105"/>
        <label>2</label>
        <note>catalytic</note>
    </ligand>
</feature>
<dbReference type="GO" id="GO:0030574">
    <property type="term" value="P:collagen catabolic process"/>
    <property type="evidence" value="ECO:0007669"/>
    <property type="project" value="TreeGrafter"/>
</dbReference>
<evidence type="ECO:0000256" key="9">
    <source>
        <dbReference type="PIRSR" id="PIRSR621190-2"/>
    </source>
</evidence>
<keyword evidence="4" id="KW-0378">Hydrolase</keyword>
<dbReference type="InterPro" id="IPR001818">
    <property type="entry name" value="Pept_M10_metallopeptidase"/>
</dbReference>
<feature type="binding site" evidence="9">
    <location>
        <position position="175"/>
    </location>
    <ligand>
        <name>Zn(2+)</name>
        <dbReference type="ChEBI" id="CHEBI:29105"/>
        <label>1</label>
    </ligand>
</feature>
<feature type="binding site" evidence="9">
    <location>
        <position position="202"/>
    </location>
    <ligand>
        <name>Zn(2+)</name>
        <dbReference type="ChEBI" id="CHEBI:29105"/>
        <label>1</label>
    </ligand>
</feature>
<evidence type="ECO:0000259" key="13">
    <source>
        <dbReference type="SMART" id="SM00235"/>
    </source>
</evidence>
<evidence type="ECO:0000256" key="8">
    <source>
        <dbReference type="PIRSR" id="PIRSR001191-2"/>
    </source>
</evidence>
<evidence type="ECO:0000256" key="2">
    <source>
        <dbReference type="ARBA" id="ARBA00022670"/>
    </source>
</evidence>
<feature type="binding site" evidence="9">
    <location>
        <position position="200"/>
    </location>
    <ligand>
        <name>Ca(2+)</name>
        <dbReference type="ChEBI" id="CHEBI:29108"/>
        <label>2</label>
    </ligand>
</feature>
<keyword evidence="2" id="KW-0645">Protease</keyword>
<feature type="binding site" evidence="9">
    <location>
        <position position="277"/>
    </location>
    <ligand>
        <name>Ca(2+)</name>
        <dbReference type="ChEBI" id="CHEBI:29108"/>
        <label>4</label>
    </ligand>
</feature>
<feature type="signal peptide" evidence="12">
    <location>
        <begin position="1"/>
        <end position="19"/>
    </location>
</feature>
<feature type="binding site" evidence="9">
    <location>
        <position position="188"/>
    </location>
    <ligand>
        <name>Zn(2+)</name>
        <dbReference type="ChEBI" id="CHEBI:29105"/>
        <label>1</label>
    </ligand>
</feature>
<dbReference type="PRINTS" id="PR00138">
    <property type="entry name" value="MATRIXIN"/>
</dbReference>
<evidence type="ECO:0000256" key="12">
    <source>
        <dbReference type="SAM" id="SignalP"/>
    </source>
</evidence>
<dbReference type="SMART" id="SM00235">
    <property type="entry name" value="ZnMc"/>
    <property type="match status" value="1"/>
</dbReference>
<evidence type="ECO:0000256" key="11">
    <source>
        <dbReference type="PROSITE-ProRule" id="PRU01011"/>
    </source>
</evidence>
<dbReference type="InterPro" id="IPR036365">
    <property type="entry name" value="PGBD-like_sf"/>
</dbReference>
<dbReference type="Gene3D" id="2.110.10.10">
    <property type="entry name" value="Hemopexin-like domain"/>
    <property type="match status" value="1"/>
</dbReference>
<dbReference type="InterPro" id="IPR024079">
    <property type="entry name" value="MetalloPept_cat_dom_sf"/>
</dbReference>
<evidence type="ECO:0000256" key="10">
    <source>
        <dbReference type="PIRSR" id="PIRSR621190-4"/>
    </source>
</evidence>
<dbReference type="CDD" id="cd04278">
    <property type="entry name" value="ZnMc_MMP"/>
    <property type="match status" value="1"/>
</dbReference>
<dbReference type="Pfam" id="PF00413">
    <property type="entry name" value="Peptidase_M10"/>
    <property type="match status" value="1"/>
</dbReference>
<feature type="binding site" evidence="9">
    <location>
        <position position="244"/>
    </location>
    <ligand>
        <name>Zn(2+)</name>
        <dbReference type="ChEBI" id="CHEBI:29105"/>
        <label>2</label>
        <note>catalytic</note>
    </ligand>
</feature>
<dbReference type="InterPro" id="IPR021190">
    <property type="entry name" value="Pept_M10A"/>
</dbReference>
<dbReference type="EMBL" id="JAIZAY010000004">
    <property type="protein sequence ID" value="KAJ8042927.1"/>
    <property type="molecule type" value="Genomic_DNA"/>
</dbReference>
<comment type="similarity">
    <text evidence="1">Belongs to the peptidase M10A family.</text>
</comment>
<keyword evidence="6" id="KW-0482">Metalloprotease</keyword>
<dbReference type="GO" id="GO:0004222">
    <property type="term" value="F:metalloendopeptidase activity"/>
    <property type="evidence" value="ECO:0007669"/>
    <property type="project" value="InterPro"/>
</dbReference>
<comment type="cofactor">
    <cofactor evidence="9">
        <name>Zn(2+)</name>
        <dbReference type="ChEBI" id="CHEBI:29105"/>
    </cofactor>
    <text evidence="9">Binds 2 Zn(2+) ions per subunit.</text>
</comment>
<comment type="cofactor">
    <cofactor evidence="9">
        <name>Ca(2+)</name>
        <dbReference type="ChEBI" id="CHEBI:29108"/>
    </cofactor>
    <text evidence="9">Can bind about 5 Ca(2+) ions per subunit.</text>
</comment>
<sequence length="478" mass="53173">MVSLQVFFAVFSWVVVCQTAPVQFINSDAVNWLKTFGYLKKGNSTVELKEYQNALKRLQSVYEIPVTGEVDLQTEIVMLSPRCGNPDEEVTSMLSNGREKDQSKIKKRYVKSSSKWNKNDISYKISQYSSQLPVETQRNIIRLAFMTWEEVTPLTFYESTNQDADTEIGFYIGDHNDGSPFTKGIIAHAFLPDNKAFSGDVHVNEANRIVTDPNGNGYYLLSVMIHEIGHTLGLEHSLDKGAMMYHAYGTRTTLSADDIAGIQALYLQKSNSPSSYDVIYNKNDIIYLVKGERVFRQHVSGGSSEEFHLSQLLPNNLERIDAATVIGENVIFITGDQLWKFEDGLFLAHSYPTSLSSINIPGGQVDTMFAIPSESSLYFFRGNSYYRLGGGELVVDSPRLISEKFGSSVAGSDAAFAHNSDIIFVKGTLCYSYDTVTGSTNGPHDFSIDMDFTKCGSIQLLVSPLLIATSVVLRFVFS</sequence>
<dbReference type="GO" id="GO:0031012">
    <property type="term" value="C:extracellular matrix"/>
    <property type="evidence" value="ECO:0007669"/>
    <property type="project" value="InterPro"/>
</dbReference>
<feature type="binding site" evidence="9">
    <location>
        <position position="323"/>
    </location>
    <ligand>
        <name>Ca(2+)</name>
        <dbReference type="ChEBI" id="CHEBI:29108"/>
        <label>5</label>
    </ligand>
</feature>
<feature type="active site" evidence="7">
    <location>
        <position position="227"/>
    </location>
</feature>
<feature type="binding site" evidence="8">
    <location>
        <position position="226"/>
    </location>
    <ligand>
        <name>Zn(2+)</name>
        <dbReference type="ChEBI" id="CHEBI:29105"/>
        <label>2</label>
        <note>catalytic</note>
    </ligand>
</feature>
<dbReference type="GO" id="GO:0008270">
    <property type="term" value="F:zinc ion binding"/>
    <property type="evidence" value="ECO:0007669"/>
    <property type="project" value="InterPro"/>
</dbReference>
<gene>
    <name evidence="14" type="ORF">HOLleu_09814</name>
</gene>
<dbReference type="SUPFAM" id="SSF50923">
    <property type="entry name" value="Hemopexin-like domain"/>
    <property type="match status" value="1"/>
</dbReference>
<comment type="caution">
    <text evidence="14">The sequence shown here is derived from an EMBL/GenBank/DDBJ whole genome shotgun (WGS) entry which is preliminary data.</text>
</comment>
<evidence type="ECO:0000256" key="6">
    <source>
        <dbReference type="ARBA" id="ARBA00023049"/>
    </source>
</evidence>
<dbReference type="InterPro" id="IPR036375">
    <property type="entry name" value="Hemopexin-like_dom_sf"/>
</dbReference>
<feature type="binding site" evidence="9">
    <location>
        <position position="177"/>
    </location>
    <ligand>
        <name>Zn(2+)</name>
        <dbReference type="ChEBI" id="CHEBI:29105"/>
        <label>1</label>
    </ligand>
</feature>
<feature type="domain" description="Peptidase metallopeptidase" evidence="13">
    <location>
        <begin position="112"/>
        <end position="268"/>
    </location>
</feature>
<dbReference type="InterPro" id="IPR018487">
    <property type="entry name" value="Hemopexin-like_repeat"/>
</dbReference>
<dbReference type="GO" id="GO:0006508">
    <property type="term" value="P:proteolysis"/>
    <property type="evidence" value="ECO:0007669"/>
    <property type="project" value="UniProtKB-KW"/>
</dbReference>
<evidence type="ECO:0000256" key="4">
    <source>
        <dbReference type="ARBA" id="ARBA00022801"/>
    </source>
</evidence>
<keyword evidence="15" id="KW-1185">Reference proteome</keyword>
<evidence type="ECO:0000256" key="7">
    <source>
        <dbReference type="PIRSR" id="PIRSR001191-1"/>
    </source>
</evidence>
<dbReference type="SUPFAM" id="SSF55486">
    <property type="entry name" value="Metalloproteases ('zincins'), catalytic domain"/>
    <property type="match status" value="1"/>
</dbReference>
<evidence type="ECO:0000256" key="1">
    <source>
        <dbReference type="ARBA" id="ARBA00010370"/>
    </source>
</evidence>
<feature type="binding site" evidence="9">
    <location>
        <position position="413"/>
    </location>
    <ligand>
        <name>Ca(2+)</name>
        <dbReference type="ChEBI" id="CHEBI:29108"/>
        <label>4</label>
    </ligand>
</feature>
<keyword evidence="5 8" id="KW-0862">Zinc</keyword>
<keyword evidence="3 8" id="KW-0479">Metal-binding</keyword>
<evidence type="ECO:0000256" key="3">
    <source>
        <dbReference type="ARBA" id="ARBA00022723"/>
    </source>
</evidence>
<dbReference type="AlphaFoldDB" id="A0A9Q1HBA6"/>
<evidence type="ECO:0000313" key="14">
    <source>
        <dbReference type="EMBL" id="KAJ8042927.1"/>
    </source>
</evidence>
<feature type="repeat" description="Hemopexin" evidence="11">
    <location>
        <begin position="362"/>
        <end position="408"/>
    </location>
</feature>
<reference evidence="14" key="1">
    <citation type="submission" date="2021-10" db="EMBL/GenBank/DDBJ databases">
        <title>Tropical sea cucumber genome reveals ecological adaptation and Cuvierian tubules defense mechanism.</title>
        <authorList>
            <person name="Chen T."/>
        </authorList>
    </citation>
    <scope>NUCLEOTIDE SEQUENCE</scope>
    <source>
        <strain evidence="14">Nanhai2018</strain>
        <tissue evidence="14">Muscle</tissue>
    </source>
</reference>
<evidence type="ECO:0000313" key="15">
    <source>
        <dbReference type="Proteomes" id="UP001152320"/>
    </source>
</evidence>
<dbReference type="SMART" id="SM00120">
    <property type="entry name" value="HX"/>
    <property type="match status" value="3"/>
</dbReference>
<dbReference type="Proteomes" id="UP001152320">
    <property type="component" value="Chromosome 4"/>
</dbReference>
<dbReference type="OrthoDB" id="7550572at2759"/>
<dbReference type="InterPro" id="IPR033739">
    <property type="entry name" value="M10A_MMP"/>
</dbReference>
<proteinExistence type="inferred from homology"/>
<dbReference type="Gene3D" id="3.40.390.10">
    <property type="entry name" value="Collagenase (Catalytic Domain)"/>
    <property type="match status" value="1"/>
</dbReference>
<name>A0A9Q1HBA6_HOLLE</name>
<dbReference type="SUPFAM" id="SSF47090">
    <property type="entry name" value="PGBD-like"/>
    <property type="match status" value="1"/>
</dbReference>
<feature type="binding site" evidence="9">
    <location>
        <position position="165"/>
    </location>
    <ligand>
        <name>Ca(2+)</name>
        <dbReference type="ChEBI" id="CHEBI:29108"/>
        <label>2</label>
    </ligand>
</feature>
<keyword evidence="9" id="KW-0106">Calcium</keyword>
<accession>A0A9Q1HBA6</accession>
<dbReference type="PANTHER" id="PTHR10201">
    <property type="entry name" value="MATRIX METALLOPROTEINASE"/>
    <property type="match status" value="1"/>
</dbReference>
<dbReference type="PANTHER" id="PTHR10201:SF323">
    <property type="entry name" value="MATRIX METALLOPROTEINASE-21"/>
    <property type="match status" value="1"/>
</dbReference>
<feature type="binding site" evidence="8">
    <location>
        <position position="236"/>
    </location>
    <ligand>
        <name>Zn(2+)</name>
        <dbReference type="ChEBI" id="CHEBI:29105"/>
        <label>2</label>
        <note>catalytic</note>
    </ligand>
</feature>
<protein>
    <submittedName>
        <fullName evidence="14">Matrix metalloproteinase-18</fullName>
    </submittedName>
</protein>
<dbReference type="PIRSF" id="PIRSF001191">
    <property type="entry name" value="Peptidase_M10A_matrix"/>
    <property type="match status" value="1"/>
</dbReference>
<feature type="chain" id="PRO_5040513077" evidence="12">
    <location>
        <begin position="20"/>
        <end position="478"/>
    </location>
</feature>
<feature type="binding site" evidence="9">
    <location>
        <position position="321"/>
    </location>
    <ligand>
        <name>Ca(2+)</name>
        <dbReference type="ChEBI" id="CHEBI:29108"/>
        <label>4</label>
    </ligand>
</feature>